<dbReference type="SUPFAM" id="SSF53218">
    <property type="entry name" value="Molybdenum cofactor biosynthesis proteins"/>
    <property type="match status" value="1"/>
</dbReference>
<dbReference type="GO" id="GO:0046872">
    <property type="term" value="F:metal ion binding"/>
    <property type="evidence" value="ECO:0007669"/>
    <property type="project" value="UniProtKB-UniRule"/>
</dbReference>
<dbReference type="UniPathway" id="UPA00344"/>
<dbReference type="FunFam" id="3.40.980.10:FF:000004">
    <property type="entry name" value="Molybdopterin molybdenumtransferase"/>
    <property type="match status" value="1"/>
</dbReference>
<comment type="cofactor">
    <cofactor evidence="1 11">
        <name>Mg(2+)</name>
        <dbReference type="ChEBI" id="CHEBI:18420"/>
    </cofactor>
</comment>
<comment type="caution">
    <text evidence="13">The sequence shown here is derived from an EMBL/GenBank/DDBJ whole genome shotgun (WGS) entry which is preliminary data.</text>
</comment>
<dbReference type="Pfam" id="PF03453">
    <property type="entry name" value="MoeA_N"/>
    <property type="match status" value="1"/>
</dbReference>
<dbReference type="SMART" id="SM00852">
    <property type="entry name" value="MoCF_biosynth"/>
    <property type="match status" value="1"/>
</dbReference>
<dbReference type="InterPro" id="IPR036135">
    <property type="entry name" value="MoeA_linker/N_sf"/>
</dbReference>
<dbReference type="NCBIfam" id="NF045515">
    <property type="entry name" value="Glp_gephyrin"/>
    <property type="match status" value="1"/>
</dbReference>
<dbReference type="EC" id="2.10.1.1" evidence="11"/>
<dbReference type="Pfam" id="PF03454">
    <property type="entry name" value="MoeA_C"/>
    <property type="match status" value="1"/>
</dbReference>
<comment type="pathway">
    <text evidence="3 11">Cofactor biosynthesis; molybdopterin biosynthesis.</text>
</comment>
<evidence type="ECO:0000256" key="9">
    <source>
        <dbReference type="ARBA" id="ARBA00023150"/>
    </source>
</evidence>
<dbReference type="Gene3D" id="2.40.340.10">
    <property type="entry name" value="MoeA, C-terminal, domain IV"/>
    <property type="match status" value="1"/>
</dbReference>
<dbReference type="NCBIfam" id="TIGR00177">
    <property type="entry name" value="molyb_syn"/>
    <property type="match status" value="1"/>
</dbReference>
<dbReference type="PANTHER" id="PTHR10192">
    <property type="entry name" value="MOLYBDOPTERIN BIOSYNTHESIS PROTEIN"/>
    <property type="match status" value="1"/>
</dbReference>
<sequence>MPETFTNAINTILNHIKPTAPENIFLDGALGRVLATPVKAPWDIPRWDNSAMDGYAIHAADSSCQCQLQVTGFIAAGETAQDLEVSPGTAVKIMTGAPTPPGCAAVVPVENTREDSGKIIIEKPVPLGSHIRWQSEDIQQQQVVLKQGTILQAPHINLLASLGFAQVSVSMQPRIAILATGDELVELGQTPGESQIINSNSYALAAAVKEAGGVPVMLGTARDCRQSLLEKLHAGQQADMLITSAGISAGDRDLVRQVLDELGLEIHFWKVDIKPGRPTAFGQIRGVPTFCLPGNPVASILTFEAFVRPALRKMTGHQHFFRPVRQGRLEHEVKRKSGRREFMRVLVTENSKGELFVSSAGDQNTGIMSTMVRANGVAILPEDRGNLLAGEYVTLFLLNPAEPLEQV</sequence>
<comment type="catalytic activity">
    <reaction evidence="10">
        <text>adenylyl-molybdopterin + molybdate = Mo-molybdopterin + AMP + H(+)</text>
        <dbReference type="Rhea" id="RHEA:35047"/>
        <dbReference type="ChEBI" id="CHEBI:15378"/>
        <dbReference type="ChEBI" id="CHEBI:36264"/>
        <dbReference type="ChEBI" id="CHEBI:62727"/>
        <dbReference type="ChEBI" id="CHEBI:71302"/>
        <dbReference type="ChEBI" id="CHEBI:456215"/>
        <dbReference type="EC" id="2.10.1.1"/>
    </reaction>
</comment>
<keyword evidence="8 11" id="KW-0460">Magnesium</keyword>
<keyword evidence="9 11" id="KW-0501">Molybdenum cofactor biosynthesis</keyword>
<dbReference type="InterPro" id="IPR036425">
    <property type="entry name" value="MoaB/Mog-like_dom_sf"/>
</dbReference>
<evidence type="ECO:0000256" key="10">
    <source>
        <dbReference type="ARBA" id="ARBA00047317"/>
    </source>
</evidence>
<name>A0A7W8DHN8_9BACT</name>
<dbReference type="PANTHER" id="PTHR10192:SF5">
    <property type="entry name" value="GEPHYRIN"/>
    <property type="match status" value="1"/>
</dbReference>
<evidence type="ECO:0000256" key="8">
    <source>
        <dbReference type="ARBA" id="ARBA00022842"/>
    </source>
</evidence>
<dbReference type="EMBL" id="JACHID010000014">
    <property type="protein sequence ID" value="MBB5022680.1"/>
    <property type="molecule type" value="Genomic_DNA"/>
</dbReference>
<evidence type="ECO:0000313" key="13">
    <source>
        <dbReference type="EMBL" id="MBB5022680.1"/>
    </source>
</evidence>
<dbReference type="PROSITE" id="PS01079">
    <property type="entry name" value="MOCF_BIOSYNTHESIS_2"/>
    <property type="match status" value="1"/>
</dbReference>
<dbReference type="Gene3D" id="2.170.190.11">
    <property type="entry name" value="Molybdopterin biosynthesis moea protein, domain 3"/>
    <property type="match status" value="1"/>
</dbReference>
<evidence type="ECO:0000256" key="7">
    <source>
        <dbReference type="ARBA" id="ARBA00022723"/>
    </source>
</evidence>
<dbReference type="AlphaFoldDB" id="A0A7W8DHN8"/>
<keyword evidence="6 11" id="KW-0808">Transferase</keyword>
<keyword evidence="5 11" id="KW-0500">Molybdenum</keyword>
<dbReference type="InterPro" id="IPR008284">
    <property type="entry name" value="MoCF_biosynth_CS"/>
</dbReference>
<dbReference type="GO" id="GO:0006777">
    <property type="term" value="P:Mo-molybdopterin cofactor biosynthetic process"/>
    <property type="evidence" value="ECO:0007669"/>
    <property type="project" value="UniProtKB-UniRule"/>
</dbReference>
<evidence type="ECO:0000256" key="4">
    <source>
        <dbReference type="ARBA" id="ARBA00010763"/>
    </source>
</evidence>
<dbReference type="SUPFAM" id="SSF63882">
    <property type="entry name" value="MoeA N-terminal region -like"/>
    <property type="match status" value="1"/>
</dbReference>
<keyword evidence="14" id="KW-1185">Reference proteome</keyword>
<dbReference type="RefSeq" id="WP_183733636.1">
    <property type="nucleotide sequence ID" value="NZ_JACHID010000014.1"/>
</dbReference>
<dbReference type="InterPro" id="IPR005111">
    <property type="entry name" value="MoeA_C_domain_IV"/>
</dbReference>
<dbReference type="GO" id="GO:0005829">
    <property type="term" value="C:cytosol"/>
    <property type="evidence" value="ECO:0007669"/>
    <property type="project" value="TreeGrafter"/>
</dbReference>
<evidence type="ECO:0000259" key="12">
    <source>
        <dbReference type="SMART" id="SM00852"/>
    </source>
</evidence>
<dbReference type="SUPFAM" id="SSF63867">
    <property type="entry name" value="MoeA C-terminal domain-like"/>
    <property type="match status" value="1"/>
</dbReference>
<accession>A0A7W8DHN8</accession>
<reference evidence="13 14" key="1">
    <citation type="submission" date="2020-08" db="EMBL/GenBank/DDBJ databases">
        <title>Genomic Encyclopedia of Type Strains, Phase IV (KMG-IV): sequencing the most valuable type-strain genomes for metagenomic binning, comparative biology and taxonomic classification.</title>
        <authorList>
            <person name="Goeker M."/>
        </authorList>
    </citation>
    <scope>NUCLEOTIDE SEQUENCE [LARGE SCALE GENOMIC DNA]</scope>
    <source>
        <strain evidence="13 14">DSM 22071</strain>
    </source>
</reference>
<dbReference type="CDD" id="cd00887">
    <property type="entry name" value="MoeA"/>
    <property type="match status" value="1"/>
</dbReference>
<comment type="function">
    <text evidence="2 11">Catalyzes the insertion of molybdate into adenylated molybdopterin with the concomitant release of AMP.</text>
</comment>
<dbReference type="InterPro" id="IPR036688">
    <property type="entry name" value="MoeA_C_domain_IV_sf"/>
</dbReference>
<dbReference type="Gene3D" id="3.40.980.10">
    <property type="entry name" value="MoaB/Mog-like domain"/>
    <property type="match status" value="1"/>
</dbReference>
<evidence type="ECO:0000256" key="6">
    <source>
        <dbReference type="ARBA" id="ARBA00022679"/>
    </source>
</evidence>
<dbReference type="InterPro" id="IPR001453">
    <property type="entry name" value="MoaB/Mog_dom"/>
</dbReference>
<keyword evidence="7 11" id="KW-0479">Metal-binding</keyword>
<dbReference type="Pfam" id="PF00994">
    <property type="entry name" value="MoCF_biosynth"/>
    <property type="match status" value="1"/>
</dbReference>
<dbReference type="InterPro" id="IPR005110">
    <property type="entry name" value="MoeA_linker/N"/>
</dbReference>
<evidence type="ECO:0000256" key="2">
    <source>
        <dbReference type="ARBA" id="ARBA00002901"/>
    </source>
</evidence>
<dbReference type="Gene3D" id="3.90.105.10">
    <property type="entry name" value="Molybdopterin biosynthesis moea protein, domain 2"/>
    <property type="match status" value="1"/>
</dbReference>
<feature type="domain" description="MoaB/Mog" evidence="12">
    <location>
        <begin position="176"/>
        <end position="313"/>
    </location>
</feature>
<evidence type="ECO:0000256" key="11">
    <source>
        <dbReference type="RuleBase" id="RU365090"/>
    </source>
</evidence>
<evidence type="ECO:0000256" key="3">
    <source>
        <dbReference type="ARBA" id="ARBA00005046"/>
    </source>
</evidence>
<evidence type="ECO:0000256" key="5">
    <source>
        <dbReference type="ARBA" id="ARBA00022505"/>
    </source>
</evidence>
<protein>
    <recommendedName>
        <fullName evidence="11">Molybdopterin molybdenumtransferase</fullName>
        <ecNumber evidence="11">2.10.1.1</ecNumber>
    </recommendedName>
</protein>
<gene>
    <name evidence="13" type="ORF">HNR37_002019</name>
</gene>
<evidence type="ECO:0000313" key="14">
    <source>
        <dbReference type="Proteomes" id="UP000528322"/>
    </source>
</evidence>
<organism evidence="13 14">
    <name type="scientific">Desulfurispira natronophila</name>
    <dbReference type="NCBI Taxonomy" id="682562"/>
    <lineage>
        <taxon>Bacteria</taxon>
        <taxon>Pseudomonadati</taxon>
        <taxon>Chrysiogenota</taxon>
        <taxon>Chrysiogenia</taxon>
        <taxon>Chrysiogenales</taxon>
        <taxon>Chrysiogenaceae</taxon>
        <taxon>Desulfurispira</taxon>
    </lineage>
</organism>
<comment type="similarity">
    <text evidence="4 11">Belongs to the MoeA family.</text>
</comment>
<dbReference type="Proteomes" id="UP000528322">
    <property type="component" value="Unassembled WGS sequence"/>
</dbReference>
<proteinExistence type="inferred from homology"/>
<evidence type="ECO:0000256" key="1">
    <source>
        <dbReference type="ARBA" id="ARBA00001946"/>
    </source>
</evidence>
<dbReference type="InterPro" id="IPR038987">
    <property type="entry name" value="MoeA-like"/>
</dbReference>
<dbReference type="GO" id="GO:0061599">
    <property type="term" value="F:molybdopterin molybdotransferase activity"/>
    <property type="evidence" value="ECO:0007669"/>
    <property type="project" value="UniProtKB-UniRule"/>
</dbReference>